<name>A0A4C1T0U3_EUMVA</name>
<proteinExistence type="predicted"/>
<dbReference type="AlphaFoldDB" id="A0A4C1T0U3"/>
<accession>A0A4C1T0U3</accession>
<dbReference type="Proteomes" id="UP000299102">
    <property type="component" value="Unassembled WGS sequence"/>
</dbReference>
<sequence length="70" mass="7503">MKKKIYLQADEGSTIAGSGIHRHQKIKLEITHDIIMVPMAKPEAKAVANNTDETLAPTPAPAAAPQTIKT</sequence>
<gene>
    <name evidence="1" type="ORF">EVAR_72916_1</name>
</gene>
<reference evidence="1 2" key="1">
    <citation type="journal article" date="2019" name="Commun. Biol.">
        <title>The bagworm genome reveals a unique fibroin gene that provides high tensile strength.</title>
        <authorList>
            <person name="Kono N."/>
            <person name="Nakamura H."/>
            <person name="Ohtoshi R."/>
            <person name="Tomita M."/>
            <person name="Numata K."/>
            <person name="Arakawa K."/>
        </authorList>
    </citation>
    <scope>NUCLEOTIDE SEQUENCE [LARGE SCALE GENOMIC DNA]</scope>
</reference>
<evidence type="ECO:0000313" key="1">
    <source>
        <dbReference type="EMBL" id="GBP07816.1"/>
    </source>
</evidence>
<keyword evidence="2" id="KW-1185">Reference proteome</keyword>
<organism evidence="1 2">
    <name type="scientific">Eumeta variegata</name>
    <name type="common">Bagworm moth</name>
    <name type="synonym">Eumeta japonica</name>
    <dbReference type="NCBI Taxonomy" id="151549"/>
    <lineage>
        <taxon>Eukaryota</taxon>
        <taxon>Metazoa</taxon>
        <taxon>Ecdysozoa</taxon>
        <taxon>Arthropoda</taxon>
        <taxon>Hexapoda</taxon>
        <taxon>Insecta</taxon>
        <taxon>Pterygota</taxon>
        <taxon>Neoptera</taxon>
        <taxon>Endopterygota</taxon>
        <taxon>Lepidoptera</taxon>
        <taxon>Glossata</taxon>
        <taxon>Ditrysia</taxon>
        <taxon>Tineoidea</taxon>
        <taxon>Psychidae</taxon>
        <taxon>Oiketicinae</taxon>
        <taxon>Eumeta</taxon>
    </lineage>
</organism>
<protein>
    <submittedName>
        <fullName evidence="1">Uncharacterized protein</fullName>
    </submittedName>
</protein>
<dbReference type="EMBL" id="BGZK01004246">
    <property type="protein sequence ID" value="GBP07816.1"/>
    <property type="molecule type" value="Genomic_DNA"/>
</dbReference>
<evidence type="ECO:0000313" key="2">
    <source>
        <dbReference type="Proteomes" id="UP000299102"/>
    </source>
</evidence>
<comment type="caution">
    <text evidence="1">The sequence shown here is derived from an EMBL/GenBank/DDBJ whole genome shotgun (WGS) entry which is preliminary data.</text>
</comment>